<sequence length="194" mass="21598">MHQIKFPKKNLTLVQRIGFLFSLGILLSSILGCGPSTDKTPYKELREIAFRTKPEDVGVSIKEDITSVYGIIMDWPTSGEIATLVTFLSGDASLYLSSGPSFIGGGGRDSIHASSVRFIRKYAYLWKEGKKISGIPKPDGSKLRFYFLTTQGIYYQEDSVTKVDKDDSVLVPIFDEAQAVISEIRLETDKEKDD</sequence>
<evidence type="ECO:0000313" key="2">
    <source>
        <dbReference type="EMBL" id="PJZ72706.1"/>
    </source>
</evidence>
<dbReference type="RefSeq" id="WP_100713554.1">
    <property type="nucleotide sequence ID" value="NZ_NPDY01000006.1"/>
</dbReference>
<dbReference type="Proteomes" id="UP000231962">
    <property type="component" value="Unassembled WGS sequence"/>
</dbReference>
<accession>A0A2M9ZKV9</accession>
<reference evidence="3 4" key="1">
    <citation type="submission" date="2017-07" db="EMBL/GenBank/DDBJ databases">
        <title>Leptospira spp. isolated from tropical soils.</title>
        <authorList>
            <person name="Thibeaux R."/>
            <person name="Iraola G."/>
            <person name="Ferres I."/>
            <person name="Bierque E."/>
            <person name="Girault D."/>
            <person name="Soupe-Gilbert M.-E."/>
            <person name="Picardeau M."/>
            <person name="Goarant C."/>
        </authorList>
    </citation>
    <scope>NUCLEOTIDE SEQUENCE [LARGE SCALE GENOMIC DNA]</scope>
    <source>
        <strain evidence="2 4">FH1-B-B1</strain>
        <strain evidence="1 3">FH1-B-C1</strain>
    </source>
</reference>
<proteinExistence type="predicted"/>
<dbReference type="AlphaFoldDB" id="A0A2M9ZKV9"/>
<evidence type="ECO:0000313" key="1">
    <source>
        <dbReference type="EMBL" id="PJZ69886.1"/>
    </source>
</evidence>
<protein>
    <recommendedName>
        <fullName evidence="5">Lipoprotein</fullName>
    </recommendedName>
</protein>
<dbReference type="EMBL" id="NPDZ01000008">
    <property type="protein sequence ID" value="PJZ72706.1"/>
    <property type="molecule type" value="Genomic_DNA"/>
</dbReference>
<evidence type="ECO:0000313" key="4">
    <source>
        <dbReference type="Proteomes" id="UP000231990"/>
    </source>
</evidence>
<dbReference type="PROSITE" id="PS51257">
    <property type="entry name" value="PROKAR_LIPOPROTEIN"/>
    <property type="match status" value="1"/>
</dbReference>
<keyword evidence="3" id="KW-1185">Reference proteome</keyword>
<dbReference type="OrthoDB" id="326883at2"/>
<organism evidence="2 4">
    <name type="scientific">Leptospira perolatii</name>
    <dbReference type="NCBI Taxonomy" id="2023191"/>
    <lineage>
        <taxon>Bacteria</taxon>
        <taxon>Pseudomonadati</taxon>
        <taxon>Spirochaetota</taxon>
        <taxon>Spirochaetia</taxon>
        <taxon>Leptospirales</taxon>
        <taxon>Leptospiraceae</taxon>
        <taxon>Leptospira</taxon>
    </lineage>
</organism>
<dbReference type="EMBL" id="NPDY01000006">
    <property type="protein sequence ID" value="PJZ69886.1"/>
    <property type="molecule type" value="Genomic_DNA"/>
</dbReference>
<gene>
    <name evidence="1" type="ORF">CH360_08220</name>
    <name evidence="2" type="ORF">CH373_13465</name>
</gene>
<name>A0A2M9ZKV9_9LEPT</name>
<comment type="caution">
    <text evidence="2">The sequence shown here is derived from an EMBL/GenBank/DDBJ whole genome shotgun (WGS) entry which is preliminary data.</text>
</comment>
<evidence type="ECO:0008006" key="5">
    <source>
        <dbReference type="Google" id="ProtNLM"/>
    </source>
</evidence>
<dbReference type="Proteomes" id="UP000231990">
    <property type="component" value="Unassembled WGS sequence"/>
</dbReference>
<evidence type="ECO:0000313" key="3">
    <source>
        <dbReference type="Proteomes" id="UP000231962"/>
    </source>
</evidence>